<dbReference type="OrthoDB" id="2236905at2"/>
<dbReference type="EMBL" id="JYGM01000004">
    <property type="protein sequence ID" value="KJQ63982.1"/>
    <property type="molecule type" value="Genomic_DNA"/>
</dbReference>
<sequence>MNTKMMSQFEIMDTEMLASIEGGTVSAGEVAQATGICTLAGAMIGSLIAPGAGTWAGGILGAQYCTGIWALARSL</sequence>
<evidence type="ECO:0000313" key="2">
    <source>
        <dbReference type="Proteomes" id="UP000033657"/>
    </source>
</evidence>
<dbReference type="NCBIfam" id="TIGR01847">
    <property type="entry name" value="bacteriocin_sig"/>
    <property type="match status" value="1"/>
</dbReference>
<proteinExistence type="predicted"/>
<name>A0A0F2CZ01_STROR</name>
<dbReference type="AlphaFoldDB" id="A0A0F2CZ01"/>
<dbReference type="Proteomes" id="UP000033657">
    <property type="component" value="Unassembled WGS sequence"/>
</dbReference>
<dbReference type="InterPro" id="IPR019493">
    <property type="entry name" value="Bacteriocin_IIb_lactacin-rel"/>
</dbReference>
<dbReference type="InterPro" id="IPR010133">
    <property type="entry name" value="Bacteriocin_signal_seq"/>
</dbReference>
<accession>A0A0F2CZ01</accession>
<protein>
    <submittedName>
        <fullName evidence="1">Amphipathic pore-forming protein</fullName>
    </submittedName>
</protein>
<dbReference type="Pfam" id="PF10439">
    <property type="entry name" value="Bacteriocin_IIc"/>
    <property type="match status" value="1"/>
</dbReference>
<organism evidence="1 2">
    <name type="scientific">Streptococcus oralis subsp. oralis</name>
    <dbReference type="NCBI Taxonomy" id="1891914"/>
    <lineage>
        <taxon>Bacteria</taxon>
        <taxon>Bacillati</taxon>
        <taxon>Bacillota</taxon>
        <taxon>Bacilli</taxon>
        <taxon>Lactobacillales</taxon>
        <taxon>Streptococcaceae</taxon>
        <taxon>Streptococcus</taxon>
    </lineage>
</organism>
<dbReference type="RefSeq" id="WP_045591840.1">
    <property type="nucleotide sequence ID" value="NZ_JYGM01000004.1"/>
</dbReference>
<comment type="caution">
    <text evidence="1">The sequence shown here is derived from an EMBL/GenBank/DDBJ whole genome shotgun (WGS) entry which is preliminary data.</text>
</comment>
<reference evidence="1 2" key="1">
    <citation type="submission" date="2015-02" db="EMBL/GenBank/DDBJ databases">
        <title>Evolution of amylase-binding proteins of oral streptococcal species.</title>
        <authorList>
            <person name="Haase E.M."/>
        </authorList>
    </citation>
    <scope>NUCLEOTIDE SEQUENCE [LARGE SCALE GENOMIC DNA]</scope>
    <source>
        <strain evidence="1 2">COL85/1862</strain>
    </source>
</reference>
<gene>
    <name evidence="1" type="primary">thmA_2</name>
    <name evidence="1" type="ORF">TZ87_00765</name>
</gene>
<evidence type="ECO:0000313" key="1">
    <source>
        <dbReference type="EMBL" id="KJQ63982.1"/>
    </source>
</evidence>
<dbReference type="GO" id="GO:0042742">
    <property type="term" value="P:defense response to bacterium"/>
    <property type="evidence" value="ECO:0007669"/>
    <property type="project" value="InterPro"/>
</dbReference>
<dbReference type="PATRIC" id="fig|28037.209.peg.767"/>